<accession>A0AAN5R9F2</accession>
<comment type="caution">
    <text evidence="1">The sequence shown here is derived from an EMBL/GenBank/DDBJ whole genome shotgun (WGS) entry which is preliminary data.</text>
</comment>
<evidence type="ECO:0000313" key="2">
    <source>
        <dbReference type="Proteomes" id="UP000864422"/>
    </source>
</evidence>
<dbReference type="AlphaFoldDB" id="A0AAN5R9F2"/>
<proteinExistence type="predicted"/>
<sequence>MAAGVTPGTLPITGLRVRKLRRAGGPQLARYALLLRVDLRHDTLMA</sequence>
<dbReference type="EMBL" id="DACSEA010000010">
    <property type="protein sequence ID" value="HAT1606535.1"/>
    <property type="molecule type" value="Genomic_DNA"/>
</dbReference>
<protein>
    <submittedName>
        <fullName evidence="1">Uncharacterized protein</fullName>
    </submittedName>
</protein>
<name>A0AAN5R9F2_RAOPL</name>
<organism evidence="1 2">
    <name type="scientific">Raoultella planticola</name>
    <name type="common">Klebsiella planticola</name>
    <dbReference type="NCBI Taxonomy" id="575"/>
    <lineage>
        <taxon>Bacteria</taxon>
        <taxon>Pseudomonadati</taxon>
        <taxon>Pseudomonadota</taxon>
        <taxon>Gammaproteobacteria</taxon>
        <taxon>Enterobacterales</taxon>
        <taxon>Enterobacteriaceae</taxon>
        <taxon>Klebsiella/Raoultella group</taxon>
        <taxon>Raoultella</taxon>
    </lineage>
</organism>
<gene>
    <name evidence="1" type="ORF">I8Y23_002856</name>
</gene>
<reference evidence="1" key="2">
    <citation type="submission" date="2020-11" db="EMBL/GenBank/DDBJ databases">
        <authorList>
            <consortium name="NCBI Pathogen Detection Project"/>
        </authorList>
    </citation>
    <scope>NUCLEOTIDE SEQUENCE</scope>
    <source>
        <strain evidence="1">MISC063</strain>
    </source>
</reference>
<dbReference type="RefSeq" id="WP_158491152.1">
    <property type="nucleotide sequence ID" value="NZ_ABZSJN020000142.1"/>
</dbReference>
<reference evidence="1" key="1">
    <citation type="journal article" date="2018" name="Genome Biol.">
        <title>SKESA: strategic k-mer extension for scrupulous assemblies.</title>
        <authorList>
            <person name="Souvorov A."/>
            <person name="Agarwala R."/>
            <person name="Lipman D.J."/>
        </authorList>
    </citation>
    <scope>NUCLEOTIDE SEQUENCE</scope>
    <source>
        <strain evidence="1">MISC063</strain>
    </source>
</reference>
<evidence type="ECO:0000313" key="1">
    <source>
        <dbReference type="EMBL" id="HAT1606535.1"/>
    </source>
</evidence>
<dbReference type="Proteomes" id="UP000864422">
    <property type="component" value="Unassembled WGS sequence"/>
</dbReference>